<dbReference type="PANTHER" id="PTHR35011:SF2">
    <property type="entry name" value="2,3-DIKETO-L-GULONATE TRAP TRANSPORTER SMALL PERMEASE PROTEIN YIAM"/>
    <property type="match status" value="1"/>
</dbReference>
<keyword evidence="3" id="KW-1003">Cell membrane</keyword>
<proteinExistence type="inferred from homology"/>
<dbReference type="EMBL" id="CP014223">
    <property type="protein sequence ID" value="AMJ41909.1"/>
    <property type="molecule type" value="Genomic_DNA"/>
</dbReference>
<dbReference type="GO" id="GO:0022857">
    <property type="term" value="F:transmembrane transporter activity"/>
    <property type="evidence" value="ECO:0007669"/>
    <property type="project" value="TreeGrafter"/>
</dbReference>
<accession>A0A0X8VBD2</accession>
<evidence type="ECO:0000256" key="4">
    <source>
        <dbReference type="ARBA" id="ARBA00022519"/>
    </source>
</evidence>
<evidence type="ECO:0000313" key="11">
    <source>
        <dbReference type="EMBL" id="AMJ41909.1"/>
    </source>
</evidence>
<evidence type="ECO:0000256" key="1">
    <source>
        <dbReference type="ARBA" id="ARBA00004429"/>
    </source>
</evidence>
<dbReference type="PANTHER" id="PTHR35011">
    <property type="entry name" value="2,3-DIKETO-L-GULONATE TRAP TRANSPORTER SMALL PERMEASE PROTEIN YIAM"/>
    <property type="match status" value="1"/>
</dbReference>
<evidence type="ECO:0000256" key="7">
    <source>
        <dbReference type="ARBA" id="ARBA00023136"/>
    </source>
</evidence>
<keyword evidence="7 9" id="KW-0472">Membrane</keyword>
<dbReference type="GO" id="GO:0005886">
    <property type="term" value="C:plasma membrane"/>
    <property type="evidence" value="ECO:0007669"/>
    <property type="project" value="UniProtKB-SubCell"/>
</dbReference>
<evidence type="ECO:0000313" key="13">
    <source>
        <dbReference type="Proteomes" id="UP000068026"/>
    </source>
</evidence>
<evidence type="ECO:0000313" key="12">
    <source>
        <dbReference type="EMBL" id="SHE95206.1"/>
    </source>
</evidence>
<feature type="transmembrane region" description="Helical" evidence="9">
    <location>
        <begin position="47"/>
        <end position="64"/>
    </location>
</feature>
<keyword evidence="6 9" id="KW-1133">Transmembrane helix</keyword>
<evidence type="ECO:0000256" key="9">
    <source>
        <dbReference type="SAM" id="Phobius"/>
    </source>
</evidence>
<feature type="domain" description="Tripartite ATP-independent periplasmic transporters DctQ component" evidence="10">
    <location>
        <begin position="23"/>
        <end position="149"/>
    </location>
</feature>
<reference evidence="11 13" key="1">
    <citation type="journal article" date="2016" name="Genome Announc.">
        <title>Complete Genome Sequence of the Amino Acid-Fermenting Clostridium propionicum X2 (DSM 1682).</title>
        <authorList>
            <person name="Poehlein A."/>
            <person name="Schlien K."/>
            <person name="Chowdhury N.P."/>
            <person name="Gottschalk G."/>
            <person name="Buckel W."/>
            <person name="Daniel R."/>
        </authorList>
    </citation>
    <scope>NUCLEOTIDE SEQUENCE [LARGE SCALE GENOMIC DNA]</scope>
    <source>
        <strain evidence="11 13">X2</strain>
    </source>
</reference>
<dbReference type="OrthoDB" id="4964541at2"/>
<dbReference type="Proteomes" id="UP000068026">
    <property type="component" value="Chromosome"/>
</dbReference>
<dbReference type="InterPro" id="IPR007387">
    <property type="entry name" value="TRAP_DctQ"/>
</dbReference>
<dbReference type="RefSeq" id="WP_066051883.1">
    <property type="nucleotide sequence ID" value="NZ_CP014223.1"/>
</dbReference>
<dbReference type="AlphaFoldDB" id="A0A0X8VBD2"/>
<reference evidence="14" key="4">
    <citation type="submission" date="2016-11" db="EMBL/GenBank/DDBJ databases">
        <authorList>
            <person name="Jaros S."/>
            <person name="Januszkiewicz K."/>
            <person name="Wedrychowicz H."/>
        </authorList>
    </citation>
    <scope>NUCLEOTIDE SEQUENCE [LARGE SCALE GENOMIC DNA]</scope>
    <source>
        <strain evidence="14">DSM 1682</strain>
    </source>
</reference>
<dbReference type="Pfam" id="PF04290">
    <property type="entry name" value="DctQ"/>
    <property type="match status" value="1"/>
</dbReference>
<dbReference type="InterPro" id="IPR055348">
    <property type="entry name" value="DctQ"/>
</dbReference>
<feature type="transmembrane region" description="Helical" evidence="9">
    <location>
        <begin position="127"/>
        <end position="146"/>
    </location>
</feature>
<gene>
    <name evidence="11" type="primary">yiaM_2</name>
    <name evidence="11" type="ORF">CPRO_23420</name>
    <name evidence="12" type="ORF">SAMN02745151_02315</name>
</gene>
<sequence length="167" mass="18730">MKLLSKILDYFEETLIILMMSYMAIMNFLNVVFRYCFANSFSFTEELTVTVFVWVTMLGVAAGFKRYAHLGMSFLVDLFHGKTKAMLALFSVVCSLIFMVLVFYFGIVMVQGQIAMGSTTPVLRMPQAVQGLSMPVGAVFVIIRIIQAGYLQVKGLWNEEKKGGTEA</sequence>
<keyword evidence="13" id="KW-1185">Reference proteome</keyword>
<evidence type="ECO:0000313" key="14">
    <source>
        <dbReference type="Proteomes" id="UP000184204"/>
    </source>
</evidence>
<feature type="transmembrane region" description="Helical" evidence="9">
    <location>
        <begin position="15"/>
        <end position="35"/>
    </location>
</feature>
<comment type="subcellular location">
    <subcellularLocation>
        <location evidence="1">Cell inner membrane</location>
        <topology evidence="1">Multi-pass membrane protein</topology>
    </subcellularLocation>
</comment>
<keyword evidence="5 9" id="KW-0812">Transmembrane</keyword>
<keyword evidence="2" id="KW-0813">Transport</keyword>
<evidence type="ECO:0000256" key="2">
    <source>
        <dbReference type="ARBA" id="ARBA00022448"/>
    </source>
</evidence>
<reference evidence="13" key="2">
    <citation type="submission" date="2016-01" db="EMBL/GenBank/DDBJ databases">
        <authorList>
            <person name="Poehlein A."/>
            <person name="Schlien K."/>
            <person name="Gottschalk G."/>
            <person name="Buckel W."/>
            <person name="Daniel R."/>
        </authorList>
    </citation>
    <scope>NUCLEOTIDE SEQUENCE [LARGE SCALE GENOMIC DNA]</scope>
    <source>
        <strain evidence="13">X2</strain>
    </source>
</reference>
<organism evidence="12 14">
    <name type="scientific">Anaerotignum propionicum DSM 1682</name>
    <dbReference type="NCBI Taxonomy" id="991789"/>
    <lineage>
        <taxon>Bacteria</taxon>
        <taxon>Bacillati</taxon>
        <taxon>Bacillota</taxon>
        <taxon>Clostridia</taxon>
        <taxon>Lachnospirales</taxon>
        <taxon>Anaerotignaceae</taxon>
        <taxon>Anaerotignum</taxon>
    </lineage>
</organism>
<dbReference type="EMBL" id="FQUA01000011">
    <property type="protein sequence ID" value="SHE95206.1"/>
    <property type="molecule type" value="Genomic_DNA"/>
</dbReference>
<reference evidence="12" key="3">
    <citation type="submission" date="2016-11" db="EMBL/GenBank/DDBJ databases">
        <authorList>
            <person name="Varghese N."/>
            <person name="Submissions S."/>
        </authorList>
    </citation>
    <scope>NUCLEOTIDE SEQUENCE</scope>
    <source>
        <strain evidence="12">DSM 1682</strain>
    </source>
</reference>
<dbReference type="Proteomes" id="UP000184204">
    <property type="component" value="Unassembled WGS sequence"/>
</dbReference>
<protein>
    <submittedName>
        <fullName evidence="11">2,3-diketo-L-gulonate TRAP transporter small permease protein YiaM</fullName>
    </submittedName>
    <submittedName>
        <fullName evidence="12">TRAP-type C4-dicarboxylate transport system, small permease component</fullName>
    </submittedName>
</protein>
<evidence type="ECO:0000256" key="8">
    <source>
        <dbReference type="ARBA" id="ARBA00038436"/>
    </source>
</evidence>
<evidence type="ECO:0000256" key="6">
    <source>
        <dbReference type="ARBA" id="ARBA00022989"/>
    </source>
</evidence>
<comment type="similarity">
    <text evidence="8">Belongs to the TRAP transporter small permease family.</text>
</comment>
<name>A0A0X8VBD2_ANAPI</name>
<evidence type="ECO:0000259" key="10">
    <source>
        <dbReference type="Pfam" id="PF04290"/>
    </source>
</evidence>
<feature type="transmembrane region" description="Helical" evidence="9">
    <location>
        <begin position="85"/>
        <end position="107"/>
    </location>
</feature>
<dbReference type="GO" id="GO:0015740">
    <property type="term" value="P:C4-dicarboxylate transport"/>
    <property type="evidence" value="ECO:0007669"/>
    <property type="project" value="TreeGrafter"/>
</dbReference>
<dbReference type="KEGG" id="cpro:CPRO_23420"/>
<keyword evidence="4" id="KW-0997">Cell inner membrane</keyword>
<evidence type="ECO:0000256" key="3">
    <source>
        <dbReference type="ARBA" id="ARBA00022475"/>
    </source>
</evidence>
<evidence type="ECO:0000256" key="5">
    <source>
        <dbReference type="ARBA" id="ARBA00022692"/>
    </source>
</evidence>